<organism evidence="1 2">
    <name type="scientific">SAR86 cluster bacterium</name>
    <dbReference type="NCBI Taxonomy" id="2030880"/>
    <lineage>
        <taxon>Bacteria</taxon>
        <taxon>Pseudomonadati</taxon>
        <taxon>Pseudomonadota</taxon>
        <taxon>Gammaproteobacteria</taxon>
        <taxon>SAR86 cluster</taxon>
    </lineage>
</organism>
<dbReference type="InterPro" id="IPR013078">
    <property type="entry name" value="His_Pase_superF_clade-1"/>
</dbReference>
<gene>
    <name evidence="1" type="ORF">EVA97_03790</name>
</gene>
<dbReference type="SUPFAM" id="SSF53254">
    <property type="entry name" value="Phosphoglycerate mutase-like"/>
    <property type="match status" value="1"/>
</dbReference>
<dbReference type="AlphaFoldDB" id="A0A520N2Q0"/>
<reference evidence="1 2" key="1">
    <citation type="submission" date="2019-02" db="EMBL/GenBank/DDBJ databases">
        <title>Prokaryotic population dynamics and viral predation in marine succession experiment using metagenomics: the confinement effect.</title>
        <authorList>
            <person name="Haro-Moreno J.M."/>
            <person name="Rodriguez-Valera F."/>
            <person name="Lopez-Perez M."/>
        </authorList>
    </citation>
    <scope>NUCLEOTIDE SEQUENCE [LARGE SCALE GENOMIC DNA]</scope>
    <source>
        <strain evidence="1">MED-G164</strain>
    </source>
</reference>
<dbReference type="Proteomes" id="UP000315283">
    <property type="component" value="Unassembled WGS sequence"/>
</dbReference>
<sequence>MSEIKLIFVRHGEAASAWQRHENPGLSEAGLLQAKKLIEHEKFLELKDFTFISSPKSRAIETAQPLANKFNKEILIDDAFIEIPSHDIPFDKKKIWLEDIIKMDKNKLPKNIKSWREKIFVKLKDIKNHSIIFTHFMVLNSLISELTASKSIFCFYPDYTSIVEINIERGVIKSFSKENDKKTYINL</sequence>
<evidence type="ECO:0000313" key="2">
    <source>
        <dbReference type="Proteomes" id="UP000315283"/>
    </source>
</evidence>
<dbReference type="Gene3D" id="3.40.50.1240">
    <property type="entry name" value="Phosphoglycerate mutase-like"/>
    <property type="match status" value="1"/>
</dbReference>
<evidence type="ECO:0000313" key="1">
    <source>
        <dbReference type="EMBL" id="RZO27760.1"/>
    </source>
</evidence>
<dbReference type="EMBL" id="SHBJ01000029">
    <property type="protein sequence ID" value="RZO27760.1"/>
    <property type="molecule type" value="Genomic_DNA"/>
</dbReference>
<dbReference type="InterPro" id="IPR029033">
    <property type="entry name" value="His_PPase_superfam"/>
</dbReference>
<accession>A0A520N2Q0</accession>
<dbReference type="CDD" id="cd07067">
    <property type="entry name" value="HP_PGM_like"/>
    <property type="match status" value="1"/>
</dbReference>
<proteinExistence type="predicted"/>
<protein>
    <submittedName>
        <fullName evidence="1">Histidine phosphatase family protein</fullName>
    </submittedName>
</protein>
<name>A0A520N2Q0_9GAMM</name>
<comment type="caution">
    <text evidence="1">The sequence shown here is derived from an EMBL/GenBank/DDBJ whole genome shotgun (WGS) entry which is preliminary data.</text>
</comment>
<dbReference type="Pfam" id="PF00300">
    <property type="entry name" value="His_Phos_1"/>
    <property type="match status" value="1"/>
</dbReference>
<dbReference type="SMART" id="SM00855">
    <property type="entry name" value="PGAM"/>
    <property type="match status" value="1"/>
</dbReference>